<organism evidence="1 2">
    <name type="scientific">Trichomalopsis sarcophagae</name>
    <dbReference type="NCBI Taxonomy" id="543379"/>
    <lineage>
        <taxon>Eukaryota</taxon>
        <taxon>Metazoa</taxon>
        <taxon>Ecdysozoa</taxon>
        <taxon>Arthropoda</taxon>
        <taxon>Hexapoda</taxon>
        <taxon>Insecta</taxon>
        <taxon>Pterygota</taxon>
        <taxon>Neoptera</taxon>
        <taxon>Endopterygota</taxon>
        <taxon>Hymenoptera</taxon>
        <taxon>Apocrita</taxon>
        <taxon>Proctotrupomorpha</taxon>
        <taxon>Chalcidoidea</taxon>
        <taxon>Pteromalidae</taxon>
        <taxon>Pteromalinae</taxon>
        <taxon>Trichomalopsis</taxon>
    </lineage>
</organism>
<evidence type="ECO:0000313" key="2">
    <source>
        <dbReference type="Proteomes" id="UP000215335"/>
    </source>
</evidence>
<proteinExistence type="predicted"/>
<dbReference type="Proteomes" id="UP000215335">
    <property type="component" value="Unassembled WGS sequence"/>
</dbReference>
<evidence type="ECO:0000313" key="1">
    <source>
        <dbReference type="EMBL" id="OXU18282.1"/>
    </source>
</evidence>
<dbReference type="EMBL" id="NNAY01004155">
    <property type="protein sequence ID" value="OXU18282.1"/>
    <property type="molecule type" value="Genomic_DNA"/>
</dbReference>
<gene>
    <name evidence="1" type="ORF">TSAR_007515</name>
</gene>
<dbReference type="AlphaFoldDB" id="A0A232EIX6"/>
<name>A0A232EIX6_9HYME</name>
<comment type="caution">
    <text evidence="1">The sequence shown here is derived from an EMBL/GenBank/DDBJ whole genome shotgun (WGS) entry which is preliminary data.</text>
</comment>
<accession>A0A232EIX6</accession>
<keyword evidence="2" id="KW-1185">Reference proteome</keyword>
<protein>
    <submittedName>
        <fullName evidence="1">Uncharacterized protein</fullName>
    </submittedName>
</protein>
<reference evidence="1 2" key="1">
    <citation type="journal article" date="2017" name="Curr. Biol.">
        <title>The Evolution of Venom by Co-option of Single-Copy Genes.</title>
        <authorList>
            <person name="Martinson E.O."/>
            <person name="Mrinalini"/>
            <person name="Kelkar Y.D."/>
            <person name="Chang C.H."/>
            <person name="Werren J.H."/>
        </authorList>
    </citation>
    <scope>NUCLEOTIDE SEQUENCE [LARGE SCALE GENOMIC DNA]</scope>
    <source>
        <strain evidence="1 2">Alberta</strain>
        <tissue evidence="1">Whole body</tissue>
    </source>
</reference>
<sequence>MLQKSCGLKSIIKLASDTDADCIWIIPQSVRFTRPLQMCFEKENNATTRKKYDRLQNEIKNLKRHRFKWSNGKTIHNFDFRKKKYKEIFLIIVE</sequence>